<reference evidence="15 16" key="1">
    <citation type="journal article" date="2020" name="Nat. Food">
        <title>A phased Vanilla planifolia genome enables genetic improvement of flavour and production.</title>
        <authorList>
            <person name="Hasing T."/>
            <person name="Tang H."/>
            <person name="Brym M."/>
            <person name="Khazi F."/>
            <person name="Huang T."/>
            <person name="Chambers A.H."/>
        </authorList>
    </citation>
    <scope>NUCLEOTIDE SEQUENCE [LARGE SCALE GENOMIC DNA]</scope>
    <source>
        <tissue evidence="15">Leaf</tissue>
    </source>
</reference>
<comment type="catalytic activity">
    <reaction evidence="1">
        <text>Cleavage of hydrophobic, N-terminal signal or leader sequences from secreted and periplasmic proteins.</text>
        <dbReference type="EC" id="3.4.21.89"/>
    </reaction>
</comment>
<organism evidence="15 16">
    <name type="scientific">Vanilla planifolia</name>
    <name type="common">Vanilla</name>
    <dbReference type="NCBI Taxonomy" id="51239"/>
    <lineage>
        <taxon>Eukaryota</taxon>
        <taxon>Viridiplantae</taxon>
        <taxon>Streptophyta</taxon>
        <taxon>Embryophyta</taxon>
        <taxon>Tracheophyta</taxon>
        <taxon>Spermatophyta</taxon>
        <taxon>Magnoliopsida</taxon>
        <taxon>Liliopsida</taxon>
        <taxon>Asparagales</taxon>
        <taxon>Orchidaceae</taxon>
        <taxon>Vanilloideae</taxon>
        <taxon>Vanilleae</taxon>
        <taxon>Vanilla</taxon>
    </lineage>
</organism>
<evidence type="ECO:0000256" key="6">
    <source>
        <dbReference type="ARBA" id="ARBA00021755"/>
    </source>
</evidence>
<dbReference type="PANTHER" id="PTHR10806:SF6">
    <property type="entry name" value="SIGNAL PEPTIDASE COMPLEX CATALYTIC SUBUNIT SEC11"/>
    <property type="match status" value="1"/>
</dbReference>
<dbReference type="Pfam" id="PF00717">
    <property type="entry name" value="Peptidase_S24"/>
    <property type="match status" value="1"/>
</dbReference>
<keyword evidence="16" id="KW-1185">Reference proteome</keyword>
<proteinExistence type="inferred from homology"/>
<evidence type="ECO:0000313" key="16">
    <source>
        <dbReference type="Proteomes" id="UP000636800"/>
    </source>
</evidence>
<evidence type="ECO:0000256" key="11">
    <source>
        <dbReference type="ARBA" id="ARBA00022989"/>
    </source>
</evidence>
<dbReference type="InterPro" id="IPR019533">
    <property type="entry name" value="Peptidase_S26"/>
</dbReference>
<comment type="function">
    <text evidence="13">Catalytic component of the signal peptidase complex (SPC) which catalyzes the cleavage of N-terminal signal sequences from nascent proteins as they are translocated into the lumen of the endoplasmic reticulum. Specifically cleaves N-terminal signal peptides that contain a hydrophobic alpha-helix (h-region) shorter than 18-20 amino acids.</text>
</comment>
<protein>
    <recommendedName>
        <fullName evidence="5">Signal peptidase complex catalytic subunit SEC11</fullName>
        <ecNumber evidence="4">3.4.21.89</ecNumber>
    </recommendedName>
    <alternativeName>
        <fullName evidence="6">Signal peptidase complex catalytic subunit sec11</fullName>
    </alternativeName>
</protein>
<dbReference type="GO" id="GO:0004252">
    <property type="term" value="F:serine-type endopeptidase activity"/>
    <property type="evidence" value="ECO:0007669"/>
    <property type="project" value="InterPro"/>
</dbReference>
<evidence type="ECO:0000256" key="9">
    <source>
        <dbReference type="ARBA" id="ARBA00022801"/>
    </source>
</evidence>
<dbReference type="SUPFAM" id="SSF51306">
    <property type="entry name" value="LexA/Signal peptidase"/>
    <property type="match status" value="1"/>
</dbReference>
<dbReference type="AlphaFoldDB" id="A0A835R8W2"/>
<dbReference type="Proteomes" id="UP000636800">
    <property type="component" value="Chromosome 5"/>
</dbReference>
<evidence type="ECO:0000256" key="2">
    <source>
        <dbReference type="ARBA" id="ARBA00004648"/>
    </source>
</evidence>
<evidence type="ECO:0000259" key="14">
    <source>
        <dbReference type="Pfam" id="PF00717"/>
    </source>
</evidence>
<dbReference type="PANTHER" id="PTHR10806">
    <property type="entry name" value="SIGNAL PEPTIDASE COMPLEX CATALYTIC SUBUNIT SEC11"/>
    <property type="match status" value="1"/>
</dbReference>
<dbReference type="FunFam" id="2.10.109.10:FF:000003">
    <property type="entry name" value="Signal peptidase complex catalytic subunit SEC11"/>
    <property type="match status" value="1"/>
</dbReference>
<dbReference type="GO" id="GO:0006465">
    <property type="term" value="P:signal peptide processing"/>
    <property type="evidence" value="ECO:0007669"/>
    <property type="project" value="InterPro"/>
</dbReference>
<name>A0A835R8W2_VANPL</name>
<dbReference type="EC" id="3.4.21.89" evidence="4"/>
<evidence type="ECO:0000256" key="8">
    <source>
        <dbReference type="ARBA" id="ARBA00022692"/>
    </source>
</evidence>
<accession>A0A835R8W2</accession>
<evidence type="ECO:0000256" key="13">
    <source>
        <dbReference type="ARBA" id="ARBA00045533"/>
    </source>
</evidence>
<evidence type="ECO:0000256" key="7">
    <source>
        <dbReference type="ARBA" id="ARBA00022670"/>
    </source>
</evidence>
<evidence type="ECO:0000313" key="15">
    <source>
        <dbReference type="EMBL" id="KAG0481527.1"/>
    </source>
</evidence>
<dbReference type="InterPro" id="IPR001733">
    <property type="entry name" value="Peptidase_S26B"/>
</dbReference>
<evidence type="ECO:0000256" key="10">
    <source>
        <dbReference type="ARBA" id="ARBA00022968"/>
    </source>
</evidence>
<comment type="caution">
    <text evidence="15">The sequence shown here is derived from an EMBL/GenBank/DDBJ whole genome shotgun (WGS) entry which is preliminary data.</text>
</comment>
<dbReference type="CDD" id="cd06530">
    <property type="entry name" value="S26_SPase_I"/>
    <property type="match status" value="1"/>
</dbReference>
<keyword evidence="11" id="KW-1133">Transmembrane helix</keyword>
<evidence type="ECO:0000256" key="3">
    <source>
        <dbReference type="ARBA" id="ARBA00011035"/>
    </source>
</evidence>
<keyword evidence="9" id="KW-0378">Hydrolase</keyword>
<dbReference type="InterPro" id="IPR015927">
    <property type="entry name" value="Peptidase_S24_S26A/B/C"/>
</dbReference>
<keyword evidence="7" id="KW-0645">Protease</keyword>
<keyword evidence="12" id="KW-0472">Membrane</keyword>
<comment type="subcellular location">
    <subcellularLocation>
        <location evidence="2">Endoplasmic reticulum membrane</location>
        <topology evidence="2">Single-pass type II membrane protein</topology>
    </subcellularLocation>
</comment>
<evidence type="ECO:0000256" key="4">
    <source>
        <dbReference type="ARBA" id="ARBA00013208"/>
    </source>
</evidence>
<dbReference type="EMBL" id="JADCNL010000005">
    <property type="protein sequence ID" value="KAG0481527.1"/>
    <property type="molecule type" value="Genomic_DNA"/>
</dbReference>
<keyword evidence="10" id="KW-0735">Signal-anchor</keyword>
<dbReference type="PRINTS" id="PR00728">
    <property type="entry name" value="SIGNALPTASE"/>
</dbReference>
<dbReference type="InterPro" id="IPR036286">
    <property type="entry name" value="LexA/Signal_pep-like_sf"/>
</dbReference>
<evidence type="ECO:0000256" key="5">
    <source>
        <dbReference type="ARBA" id="ARBA00019685"/>
    </source>
</evidence>
<dbReference type="NCBIfam" id="TIGR02228">
    <property type="entry name" value="sigpep_I_arch"/>
    <property type="match status" value="1"/>
</dbReference>
<dbReference type="Gene3D" id="2.10.109.10">
    <property type="entry name" value="Umud Fragment, subunit A"/>
    <property type="match status" value="1"/>
</dbReference>
<evidence type="ECO:0000256" key="1">
    <source>
        <dbReference type="ARBA" id="ARBA00000677"/>
    </source>
</evidence>
<evidence type="ECO:0000256" key="12">
    <source>
        <dbReference type="ARBA" id="ARBA00023136"/>
    </source>
</evidence>
<feature type="domain" description="Peptidase S24/S26A/S26B/S26C" evidence="14">
    <location>
        <begin position="38"/>
        <end position="102"/>
    </location>
</feature>
<dbReference type="GO" id="GO:0009003">
    <property type="term" value="F:signal peptidase activity"/>
    <property type="evidence" value="ECO:0007669"/>
    <property type="project" value="UniProtKB-EC"/>
</dbReference>
<comment type="similarity">
    <text evidence="3">Belongs to the peptidase S26B family.</text>
</comment>
<gene>
    <name evidence="15" type="ORF">HPP92_012385</name>
</gene>
<sequence>MGWIGKGLESFSSLQIRPLLEQAISLGIIICSALMIWKGLMCITGSESPVVVVLSESMEPGFQRGDILFLHMNNDPVQVGEIVVYNVKGRDIPIVHRVIEVHEQQSSGELDILTKGDNNDADDRTGLLYAPGQLWLQQNDILGRAVGFLPYVGYFTIIMTDFPLLKYLMIGSLGLLVITSKE</sequence>
<dbReference type="GO" id="GO:0005787">
    <property type="term" value="C:signal peptidase complex"/>
    <property type="evidence" value="ECO:0007669"/>
    <property type="project" value="UniProtKB-ARBA"/>
</dbReference>
<keyword evidence="8" id="KW-0812">Transmembrane</keyword>